<dbReference type="GO" id="GO:0044718">
    <property type="term" value="P:siderophore transmembrane transport"/>
    <property type="evidence" value="ECO:0007669"/>
    <property type="project" value="TreeGrafter"/>
</dbReference>
<gene>
    <name evidence="11" type="ORF">EKH83_13750</name>
</gene>
<dbReference type="Gene3D" id="2.40.170.20">
    <property type="entry name" value="TonB-dependent receptor, beta-barrel domain"/>
    <property type="match status" value="1"/>
</dbReference>
<dbReference type="GO" id="GO:0009279">
    <property type="term" value="C:cell outer membrane"/>
    <property type="evidence" value="ECO:0007669"/>
    <property type="project" value="UniProtKB-SubCell"/>
</dbReference>
<dbReference type="Pfam" id="PF13715">
    <property type="entry name" value="CarbopepD_reg_2"/>
    <property type="match status" value="1"/>
</dbReference>
<evidence type="ECO:0000256" key="8">
    <source>
        <dbReference type="PROSITE-ProRule" id="PRU01360"/>
    </source>
</evidence>
<keyword evidence="2 8" id="KW-0813">Transport</keyword>
<dbReference type="Gene3D" id="2.60.40.1120">
    <property type="entry name" value="Carboxypeptidase-like, regulatory domain"/>
    <property type="match status" value="1"/>
</dbReference>
<dbReference type="InterPro" id="IPR023996">
    <property type="entry name" value="TonB-dep_OMP_SusC/RagA"/>
</dbReference>
<evidence type="ECO:0000256" key="7">
    <source>
        <dbReference type="ARBA" id="ARBA00023237"/>
    </source>
</evidence>
<dbReference type="InterPro" id="IPR008969">
    <property type="entry name" value="CarboxyPept-like_regulatory"/>
</dbReference>
<feature type="signal peptide" evidence="9">
    <location>
        <begin position="1"/>
        <end position="17"/>
    </location>
</feature>
<dbReference type="NCBIfam" id="TIGR04057">
    <property type="entry name" value="SusC_RagA_signa"/>
    <property type="match status" value="1"/>
</dbReference>
<dbReference type="RefSeq" id="WP_128770025.1">
    <property type="nucleotide sequence ID" value="NZ_RXOC01000009.1"/>
</dbReference>
<dbReference type="InterPro" id="IPR039426">
    <property type="entry name" value="TonB-dep_rcpt-like"/>
</dbReference>
<comment type="similarity">
    <text evidence="8">Belongs to the TonB-dependent receptor family.</text>
</comment>
<dbReference type="Proteomes" id="UP000290848">
    <property type="component" value="Unassembled WGS sequence"/>
</dbReference>
<evidence type="ECO:0000256" key="3">
    <source>
        <dbReference type="ARBA" id="ARBA00022452"/>
    </source>
</evidence>
<evidence type="ECO:0000313" key="12">
    <source>
        <dbReference type="Proteomes" id="UP000290848"/>
    </source>
</evidence>
<organism evidence="11 12">
    <name type="scientific">Arcticibacter tournemirensis</name>
    <dbReference type="NCBI Taxonomy" id="699437"/>
    <lineage>
        <taxon>Bacteria</taxon>
        <taxon>Pseudomonadati</taxon>
        <taxon>Bacteroidota</taxon>
        <taxon>Sphingobacteriia</taxon>
        <taxon>Sphingobacteriales</taxon>
        <taxon>Sphingobacteriaceae</taxon>
        <taxon>Arcticibacter</taxon>
    </lineage>
</organism>
<dbReference type="InterPro" id="IPR036942">
    <property type="entry name" value="Beta-barrel_TonB_sf"/>
</dbReference>
<dbReference type="PANTHER" id="PTHR30069">
    <property type="entry name" value="TONB-DEPENDENT OUTER MEMBRANE RECEPTOR"/>
    <property type="match status" value="1"/>
</dbReference>
<comment type="subcellular location">
    <subcellularLocation>
        <location evidence="1 8">Cell outer membrane</location>
        <topology evidence="1 8">Multi-pass membrane protein</topology>
    </subcellularLocation>
</comment>
<keyword evidence="7 8" id="KW-0998">Cell outer membrane</keyword>
<dbReference type="Gene3D" id="3.55.50.30">
    <property type="match status" value="1"/>
</dbReference>
<evidence type="ECO:0000313" key="11">
    <source>
        <dbReference type="EMBL" id="RXF68783.1"/>
    </source>
</evidence>
<comment type="caution">
    <text evidence="11">The sequence shown here is derived from an EMBL/GenBank/DDBJ whole genome shotgun (WGS) entry which is preliminary data.</text>
</comment>
<evidence type="ECO:0000256" key="5">
    <source>
        <dbReference type="ARBA" id="ARBA00022729"/>
    </source>
</evidence>
<feature type="chain" id="PRO_5020935956" evidence="9">
    <location>
        <begin position="18"/>
        <end position="1085"/>
    </location>
</feature>
<evidence type="ECO:0000256" key="4">
    <source>
        <dbReference type="ARBA" id="ARBA00022692"/>
    </source>
</evidence>
<dbReference type="Pfam" id="PF07715">
    <property type="entry name" value="Plug"/>
    <property type="match status" value="1"/>
</dbReference>
<dbReference type="NCBIfam" id="TIGR04056">
    <property type="entry name" value="OMP_RagA_SusC"/>
    <property type="match status" value="1"/>
</dbReference>
<keyword evidence="4 8" id="KW-0812">Transmembrane</keyword>
<dbReference type="EMBL" id="RXOC01000009">
    <property type="protein sequence ID" value="RXF68783.1"/>
    <property type="molecule type" value="Genomic_DNA"/>
</dbReference>
<evidence type="ECO:0000259" key="10">
    <source>
        <dbReference type="SMART" id="SM00965"/>
    </source>
</evidence>
<name>A0A4Q0M7C3_9SPHI</name>
<keyword evidence="5 9" id="KW-0732">Signal</keyword>
<dbReference type="PANTHER" id="PTHR30069:SF29">
    <property type="entry name" value="HEMOGLOBIN AND HEMOGLOBIN-HAPTOGLOBIN-BINDING PROTEIN 1-RELATED"/>
    <property type="match status" value="1"/>
</dbReference>
<evidence type="ECO:0000256" key="9">
    <source>
        <dbReference type="SAM" id="SignalP"/>
    </source>
</evidence>
<sequence length="1085" mass="120614">MKLSIILTVLTCFQIQAAVFSQQVSLDVKKAPLEKVIKEIRKQSGYAFFYDSEYLKKANPVSIEVKKVSVEQALEKAFSGQPFTWEIVDKIIIIKPAVIKEKPANNTAPAQVRGRVTDEKGEPLPGATIKVKDANQAVAADVNGSFTLRNVNDNAVLVVSYTGFLTVEVQLNGRSELTIVLKEDLQDLSEVVVVGYSNRRRSELTSAVSTVSAEELHDVTSNNVGSMLQGKVAGLQVINSSGAPGAAPEIRLRGVSSVNATQKPLTVVDGIIGGNYDPNDVESITVLKDAGATAMYGSQANAGVIIITTKSAKSDKTHFEAKITTGYRTADFGKMDMMSGGELYEHQKEFYRDYIVGATDNSYKVDIVKFYSERPLELRGQNYNWVDESFKPAPMYNFYFSARGKTEKNDYYAGASYYNEKGTFMNTGFQRLNLRANSTYHFSKKLNVTNNVNLSGSIGKSYDYMDVYYSFLNMPWDNPYDTNGNAVYVDGNSAFKWWSRDKVNPVHTVDNSDHSTKGFDLNYDFAANYTINKWLIFSSSNRFAAGFNKGVNYVSPLAAGTYHNTGYLDELNIINYGLISNNLLKFNFELGDHSINGLAGVAIENSKTELSGASGRGLPEGLKVLDVVSSNQLVNGSNNRAIIQSFISQLNYSYKNKYMFTGSYRLDGSSAFPKGNQTAGFPAVSAAWLVSNEDFLKDNDVVDNLKLRLSYGVTGTQDIGASRFLGLFSLTTQYNLLPGATPYQLPNPLLTWESKHQYNAGVDIGLFKRLALTFDAYHNVTKDLLLQVSQPLSIGFEQRWENSGQVINDGVELGINAAVVKSRNFEWNSDLSVNFNSNKLKELPGEIIRTGAWSISQIYRNEGNLYEFYMPKWRGVDAETGAPLWEKLIKDEDGMVVARETTTEYSQATLQEVGSALPKYQGGFNNSFRYKNFGLRVNTYFNYGNKVFSNNLRFVMNDGHEPYYNQISLPDDAVVWTHPGHVATEPSPQNSANSTETSTRYLKDGSYFTIRNVALSYELPKSVVGKLKFEGVTISLTADNVYTFSNFLGQDPQTTVTPRENVTPGVSDFKYPNNRQYLININCRF</sequence>
<evidence type="ECO:0000256" key="1">
    <source>
        <dbReference type="ARBA" id="ARBA00004571"/>
    </source>
</evidence>
<keyword evidence="6 8" id="KW-0472">Membrane</keyword>
<dbReference type="SMART" id="SM00965">
    <property type="entry name" value="STN"/>
    <property type="match status" value="1"/>
</dbReference>
<dbReference type="AlphaFoldDB" id="A0A4Q0M7C3"/>
<dbReference type="InterPro" id="IPR011662">
    <property type="entry name" value="Secretin/TonB_short_N"/>
</dbReference>
<keyword evidence="3 8" id="KW-1134">Transmembrane beta strand</keyword>
<accession>A0A4Q0M7C3</accession>
<feature type="domain" description="Secretin/TonB short N-terminal" evidence="10">
    <location>
        <begin position="46"/>
        <end position="97"/>
    </location>
</feature>
<dbReference type="SUPFAM" id="SSF49464">
    <property type="entry name" value="Carboxypeptidase regulatory domain-like"/>
    <property type="match status" value="1"/>
</dbReference>
<dbReference type="GO" id="GO:0015344">
    <property type="term" value="F:siderophore uptake transmembrane transporter activity"/>
    <property type="evidence" value="ECO:0007669"/>
    <property type="project" value="TreeGrafter"/>
</dbReference>
<reference evidence="11 12" key="1">
    <citation type="submission" date="2018-12" db="EMBL/GenBank/DDBJ databases">
        <title>The Draft Genome Sequence of the Soil Bacterium Pedobacter tournemirensis R1.</title>
        <authorList>
            <person name="He J."/>
        </authorList>
    </citation>
    <scope>NUCLEOTIDE SEQUENCE [LARGE SCALE GENOMIC DNA]</scope>
    <source>
        <strain evidence="11 12">R1</strain>
    </source>
</reference>
<dbReference type="InterPro" id="IPR037066">
    <property type="entry name" value="Plug_dom_sf"/>
</dbReference>
<proteinExistence type="inferred from homology"/>
<dbReference type="SUPFAM" id="SSF56935">
    <property type="entry name" value="Porins"/>
    <property type="match status" value="1"/>
</dbReference>
<protein>
    <submittedName>
        <fullName evidence="11">SusC/RagA family TonB-linked outer membrane protein</fullName>
    </submittedName>
</protein>
<dbReference type="InterPro" id="IPR023997">
    <property type="entry name" value="TonB-dep_OMP_SusC/RagA_CS"/>
</dbReference>
<dbReference type="PROSITE" id="PS52016">
    <property type="entry name" value="TONB_DEPENDENT_REC_3"/>
    <property type="match status" value="1"/>
</dbReference>
<evidence type="ECO:0000256" key="6">
    <source>
        <dbReference type="ARBA" id="ARBA00023136"/>
    </source>
</evidence>
<dbReference type="Gene3D" id="2.170.130.10">
    <property type="entry name" value="TonB-dependent receptor, plug domain"/>
    <property type="match status" value="1"/>
</dbReference>
<dbReference type="Pfam" id="PF07660">
    <property type="entry name" value="STN"/>
    <property type="match status" value="1"/>
</dbReference>
<dbReference type="InterPro" id="IPR012910">
    <property type="entry name" value="Plug_dom"/>
</dbReference>
<evidence type="ECO:0000256" key="2">
    <source>
        <dbReference type="ARBA" id="ARBA00022448"/>
    </source>
</evidence>